<dbReference type="Proteomes" id="UP001206548">
    <property type="component" value="Unassembled WGS sequence"/>
</dbReference>
<gene>
    <name evidence="1" type="ORF">NXS10_04565</name>
</gene>
<keyword evidence="2" id="KW-1185">Reference proteome</keyword>
<evidence type="ECO:0000313" key="1">
    <source>
        <dbReference type="EMBL" id="MCS4488230.1"/>
    </source>
</evidence>
<name>A0ABT2F6V7_9STRE</name>
<accession>A0ABT2F6V7</accession>
<sequence length="78" mass="8691">MLKITDLEELSEKDLINLFDTIFLVAASVDGISDLDGRSVLAHAFYNAYVKIQPHYKKTHGEAVALGNLFQIIIEGKK</sequence>
<reference evidence="1 2" key="1">
    <citation type="journal article" date="2023" name="Int. J. Syst. Evol. Microbiol.">
        <title>Streptococcus sciuri sp. nov., Staphylococcus marylandisciuri sp. nov. and Staphylococcus americanisciuri sp. nov., isolated from faeces of eastern grey squirrel (Sciurus carolinensis).</title>
        <authorList>
            <person name="Volokhov D.V."/>
            <person name="Zagorodnyaya T.A."/>
            <person name="Furtak V.A."/>
            <person name="Nattanmai G."/>
            <person name="Randall L."/>
            <person name="Jose S."/>
            <person name="Gao Y."/>
            <person name="Eisenberg T."/>
            <person name="Delmonte P."/>
            <person name="Blom J."/>
            <person name="Mitchell K.K."/>
        </authorList>
    </citation>
    <scope>NUCLEOTIDE SEQUENCE [LARGE SCALE GENOMIC DNA]</scope>
    <source>
        <strain evidence="1 2">SQ9-PEA</strain>
    </source>
</reference>
<dbReference type="EMBL" id="JANUXX010000004">
    <property type="protein sequence ID" value="MCS4488230.1"/>
    <property type="molecule type" value="Genomic_DNA"/>
</dbReference>
<dbReference type="Gene3D" id="1.20.1090.10">
    <property type="entry name" value="Dehydroquinate synthase-like - alpha domain"/>
    <property type="match status" value="1"/>
</dbReference>
<comment type="caution">
    <text evidence="1">The sequence shown here is derived from an EMBL/GenBank/DDBJ whole genome shotgun (WGS) entry which is preliminary data.</text>
</comment>
<dbReference type="RefSeq" id="WP_259138149.1">
    <property type="nucleotide sequence ID" value="NZ_JANUXX010000004.1"/>
</dbReference>
<protein>
    <recommendedName>
        <fullName evidence="3">Bacteriocin immunity protein</fullName>
    </recommendedName>
</protein>
<evidence type="ECO:0000313" key="2">
    <source>
        <dbReference type="Proteomes" id="UP001206548"/>
    </source>
</evidence>
<dbReference type="SUPFAM" id="SSF56796">
    <property type="entry name" value="Dehydroquinate synthase-like"/>
    <property type="match status" value="1"/>
</dbReference>
<proteinExistence type="predicted"/>
<evidence type="ECO:0008006" key="3">
    <source>
        <dbReference type="Google" id="ProtNLM"/>
    </source>
</evidence>
<organism evidence="1 2">
    <name type="scientific">Streptococcus sciuri</name>
    <dbReference type="NCBI Taxonomy" id="2973939"/>
    <lineage>
        <taxon>Bacteria</taxon>
        <taxon>Bacillati</taxon>
        <taxon>Bacillota</taxon>
        <taxon>Bacilli</taxon>
        <taxon>Lactobacillales</taxon>
        <taxon>Streptococcaceae</taxon>
        <taxon>Streptococcus</taxon>
    </lineage>
</organism>